<dbReference type="SMART" id="SM00387">
    <property type="entry name" value="HATPase_c"/>
    <property type="match status" value="1"/>
</dbReference>
<feature type="region of interest" description="Disordered" evidence="14">
    <location>
        <begin position="532"/>
        <end position="554"/>
    </location>
</feature>
<dbReference type="Pfam" id="PF14689">
    <property type="entry name" value="SPOB_a"/>
    <property type="match status" value="1"/>
</dbReference>
<evidence type="ECO:0000256" key="12">
    <source>
        <dbReference type="ARBA" id="ARBA00023012"/>
    </source>
</evidence>
<evidence type="ECO:0000256" key="3">
    <source>
        <dbReference type="ARBA" id="ARBA00012438"/>
    </source>
</evidence>
<dbReference type="Pfam" id="PF17203">
    <property type="entry name" value="sCache_3_2"/>
    <property type="match status" value="1"/>
</dbReference>
<evidence type="ECO:0000313" key="18">
    <source>
        <dbReference type="Proteomes" id="UP001142462"/>
    </source>
</evidence>
<dbReference type="PANTHER" id="PTHR43547">
    <property type="entry name" value="TWO-COMPONENT HISTIDINE KINASE"/>
    <property type="match status" value="1"/>
</dbReference>
<keyword evidence="6" id="KW-0808">Transferase</keyword>
<evidence type="ECO:0000256" key="7">
    <source>
        <dbReference type="ARBA" id="ARBA00022692"/>
    </source>
</evidence>
<evidence type="ECO:0000256" key="10">
    <source>
        <dbReference type="ARBA" id="ARBA00022840"/>
    </source>
</evidence>
<evidence type="ECO:0000256" key="2">
    <source>
        <dbReference type="ARBA" id="ARBA00004651"/>
    </source>
</evidence>
<evidence type="ECO:0000256" key="13">
    <source>
        <dbReference type="ARBA" id="ARBA00023136"/>
    </source>
</evidence>
<keyword evidence="13 15" id="KW-0472">Membrane</keyword>
<dbReference type="InterPro" id="IPR005467">
    <property type="entry name" value="His_kinase_dom"/>
</dbReference>
<comment type="caution">
    <text evidence="17">The sequence shown here is derived from an EMBL/GenBank/DDBJ whole genome shotgun (WGS) entry which is preliminary data.</text>
</comment>
<gene>
    <name evidence="17" type="ORF">GCM10017576_28980</name>
</gene>
<protein>
    <recommendedName>
        <fullName evidence="3">histidine kinase</fullName>
        <ecNumber evidence="3">2.7.13.3</ecNumber>
    </recommendedName>
</protein>
<proteinExistence type="predicted"/>
<evidence type="ECO:0000256" key="9">
    <source>
        <dbReference type="ARBA" id="ARBA00022777"/>
    </source>
</evidence>
<dbReference type="EMBL" id="BSEJ01000017">
    <property type="protein sequence ID" value="GLJ62767.1"/>
    <property type="molecule type" value="Genomic_DNA"/>
</dbReference>
<dbReference type="EC" id="2.7.13.3" evidence="3"/>
<dbReference type="SUPFAM" id="SSF55890">
    <property type="entry name" value="Sporulation response regulatory protein Spo0B"/>
    <property type="match status" value="1"/>
</dbReference>
<organism evidence="17 18">
    <name type="scientific">Microbacterium barkeri</name>
    <dbReference type="NCBI Taxonomy" id="33917"/>
    <lineage>
        <taxon>Bacteria</taxon>
        <taxon>Bacillati</taxon>
        <taxon>Actinomycetota</taxon>
        <taxon>Actinomycetes</taxon>
        <taxon>Micrococcales</taxon>
        <taxon>Microbacteriaceae</taxon>
        <taxon>Microbacterium</taxon>
    </lineage>
</organism>
<dbReference type="InterPro" id="IPR036890">
    <property type="entry name" value="HATPase_C_sf"/>
</dbReference>
<evidence type="ECO:0000256" key="5">
    <source>
        <dbReference type="ARBA" id="ARBA00022553"/>
    </source>
</evidence>
<dbReference type="InterPro" id="IPR003594">
    <property type="entry name" value="HATPase_dom"/>
</dbReference>
<dbReference type="Proteomes" id="UP001142462">
    <property type="component" value="Unassembled WGS sequence"/>
</dbReference>
<dbReference type="SUPFAM" id="SSF55874">
    <property type="entry name" value="ATPase domain of HSP90 chaperone/DNA topoisomerase II/histidine kinase"/>
    <property type="match status" value="1"/>
</dbReference>
<dbReference type="PRINTS" id="PR00344">
    <property type="entry name" value="BCTRLSENSOR"/>
</dbReference>
<dbReference type="SUPFAM" id="SSF103190">
    <property type="entry name" value="Sensory domain-like"/>
    <property type="match status" value="1"/>
</dbReference>
<dbReference type="AlphaFoldDB" id="A0A9W6H5Q1"/>
<evidence type="ECO:0000256" key="15">
    <source>
        <dbReference type="SAM" id="Phobius"/>
    </source>
</evidence>
<feature type="transmembrane region" description="Helical" evidence="15">
    <location>
        <begin position="177"/>
        <end position="197"/>
    </location>
</feature>
<keyword evidence="4" id="KW-1003">Cell membrane</keyword>
<dbReference type="PROSITE" id="PS50109">
    <property type="entry name" value="HIS_KIN"/>
    <property type="match status" value="1"/>
</dbReference>
<keyword evidence="5" id="KW-0597">Phosphoprotein</keyword>
<dbReference type="Pfam" id="PF02518">
    <property type="entry name" value="HATPase_c"/>
    <property type="match status" value="1"/>
</dbReference>
<keyword evidence="8" id="KW-0547">Nucleotide-binding</keyword>
<comment type="subcellular location">
    <subcellularLocation>
        <location evidence="2">Cell membrane</location>
        <topology evidence="2">Multi-pass membrane protein</topology>
    </subcellularLocation>
</comment>
<dbReference type="InterPro" id="IPR033463">
    <property type="entry name" value="sCache_3"/>
</dbReference>
<dbReference type="InterPro" id="IPR016120">
    <property type="entry name" value="Sig_transdc_His_kin_SpoOB"/>
</dbReference>
<dbReference type="PANTHER" id="PTHR43547:SF10">
    <property type="entry name" value="SENSOR HISTIDINE KINASE DCUS"/>
    <property type="match status" value="1"/>
</dbReference>
<evidence type="ECO:0000313" key="17">
    <source>
        <dbReference type="EMBL" id="GLJ62767.1"/>
    </source>
</evidence>
<reference evidence="17" key="2">
    <citation type="submission" date="2023-01" db="EMBL/GenBank/DDBJ databases">
        <authorList>
            <person name="Sun Q."/>
            <person name="Evtushenko L."/>
        </authorList>
    </citation>
    <scope>NUCLEOTIDE SEQUENCE</scope>
    <source>
        <strain evidence="17">VKM Ac-1020</strain>
    </source>
</reference>
<evidence type="ECO:0000256" key="4">
    <source>
        <dbReference type="ARBA" id="ARBA00022475"/>
    </source>
</evidence>
<feature type="domain" description="Histidine kinase" evidence="16">
    <location>
        <begin position="338"/>
        <end position="538"/>
    </location>
</feature>
<evidence type="ECO:0000256" key="11">
    <source>
        <dbReference type="ARBA" id="ARBA00022989"/>
    </source>
</evidence>
<dbReference type="Gene3D" id="3.30.450.20">
    <property type="entry name" value="PAS domain"/>
    <property type="match status" value="1"/>
</dbReference>
<name>A0A9W6H5Q1_9MICO</name>
<evidence type="ECO:0000256" key="8">
    <source>
        <dbReference type="ARBA" id="ARBA00022741"/>
    </source>
</evidence>
<dbReference type="InterPro" id="IPR039506">
    <property type="entry name" value="SPOB_a"/>
</dbReference>
<reference evidence="17" key="1">
    <citation type="journal article" date="2014" name="Int. J. Syst. Evol. Microbiol.">
        <title>Complete genome sequence of Corynebacterium casei LMG S-19264T (=DSM 44701T), isolated from a smear-ripened cheese.</title>
        <authorList>
            <consortium name="US DOE Joint Genome Institute (JGI-PGF)"/>
            <person name="Walter F."/>
            <person name="Albersmeier A."/>
            <person name="Kalinowski J."/>
            <person name="Ruckert C."/>
        </authorList>
    </citation>
    <scope>NUCLEOTIDE SEQUENCE</scope>
    <source>
        <strain evidence="17">VKM Ac-1020</strain>
    </source>
</reference>
<accession>A0A9W6H5Q1</accession>
<keyword evidence="18" id="KW-1185">Reference proteome</keyword>
<dbReference type="InterPro" id="IPR004358">
    <property type="entry name" value="Sig_transdc_His_kin-like_C"/>
</dbReference>
<evidence type="ECO:0000256" key="6">
    <source>
        <dbReference type="ARBA" id="ARBA00022679"/>
    </source>
</evidence>
<dbReference type="InterPro" id="IPR029151">
    <property type="entry name" value="Sensor-like_sf"/>
</dbReference>
<keyword evidence="12" id="KW-0902">Two-component regulatory system</keyword>
<dbReference type="GO" id="GO:0000155">
    <property type="term" value="F:phosphorelay sensor kinase activity"/>
    <property type="evidence" value="ECO:0007669"/>
    <property type="project" value="InterPro"/>
</dbReference>
<keyword evidence="7 15" id="KW-0812">Transmembrane</keyword>
<evidence type="ECO:0000256" key="1">
    <source>
        <dbReference type="ARBA" id="ARBA00000085"/>
    </source>
</evidence>
<keyword evidence="9 17" id="KW-0418">Kinase</keyword>
<dbReference type="Gene3D" id="3.30.565.10">
    <property type="entry name" value="Histidine kinase-like ATPase, C-terminal domain"/>
    <property type="match status" value="1"/>
</dbReference>
<comment type="catalytic activity">
    <reaction evidence="1">
        <text>ATP + protein L-histidine = ADP + protein N-phospho-L-histidine.</text>
        <dbReference type="EC" id="2.7.13.3"/>
    </reaction>
</comment>
<evidence type="ECO:0000256" key="14">
    <source>
        <dbReference type="SAM" id="MobiDB-lite"/>
    </source>
</evidence>
<keyword evidence="10" id="KW-0067">ATP-binding</keyword>
<evidence type="ECO:0000259" key="16">
    <source>
        <dbReference type="PROSITE" id="PS50109"/>
    </source>
</evidence>
<dbReference type="GO" id="GO:0005886">
    <property type="term" value="C:plasma membrane"/>
    <property type="evidence" value="ECO:0007669"/>
    <property type="project" value="UniProtKB-SubCell"/>
</dbReference>
<sequence length="554" mass="57837">MAAWVLGVQTAVLLAGGAIVFGVLAWDAQTAAHADAEERSTSLVLTLASEPTVIEVVSAAHARIGADPEGAVATASAELQPYVERIIAATGVSYVTIMDTDRTRYTHADPARIGGAFIGTIAPALEGETFTEVYSGTLGPSVRAVAPVADDGEIVGLVSAGVTLENVTGSILLRLQLVGLATLAVVGLGALATILLFRRLYRVTDGRDPDELARLFAAHEAVLHSLEEGLLLVERPRSDGAARVVLANDQAGVLLGIAEEPPFAVDDPALPAEVRDVLTGRDGGAVVRVGARELVVDRSEIELGGRRAEILALRDRTELRRMAGELSSVKTISDALRAQAHEFDNRLHAIASLIELGRPDEALAFAASERDLGQRLADRVLHAVDEPVIAALVLGKVAQAHERAVEMHFETHLAPGTHGLPPADVVTILGNLIDNAIEASARRAARTGVRDAWVEVYLGETEDDALVFQVTDSGDGVAAVDRERIFERGFSTKADDAQGHGYGLALARQAARGLGGDIEVADAPGGGAVFTATLPRPDGAGAAGEDAARAGERS</sequence>
<keyword evidence="11 15" id="KW-1133">Transmembrane helix</keyword>
<dbReference type="GO" id="GO:0005524">
    <property type="term" value="F:ATP binding"/>
    <property type="evidence" value="ECO:0007669"/>
    <property type="project" value="UniProtKB-KW"/>
</dbReference>